<organism evidence="2 3">
    <name type="scientific">Ophiocordyceps polyrhachis-furcata BCC 54312</name>
    <dbReference type="NCBI Taxonomy" id="1330021"/>
    <lineage>
        <taxon>Eukaryota</taxon>
        <taxon>Fungi</taxon>
        <taxon>Dikarya</taxon>
        <taxon>Ascomycota</taxon>
        <taxon>Pezizomycotina</taxon>
        <taxon>Sordariomycetes</taxon>
        <taxon>Hypocreomycetidae</taxon>
        <taxon>Hypocreales</taxon>
        <taxon>Ophiocordycipitaceae</taxon>
        <taxon>Ophiocordyceps</taxon>
    </lineage>
</organism>
<feature type="compositionally biased region" description="Polar residues" evidence="1">
    <location>
        <begin position="49"/>
        <end position="58"/>
    </location>
</feature>
<feature type="region of interest" description="Disordered" evidence="1">
    <location>
        <begin position="1"/>
        <end position="73"/>
    </location>
</feature>
<reference evidence="2 3" key="1">
    <citation type="journal article" date="2015" name="BMC Genomics">
        <title>Insights from the genome of Ophiocordyceps polyrhachis-furcata to pathogenicity and host specificity in insect fungi.</title>
        <authorList>
            <person name="Wichadakul D."/>
            <person name="Kobmoo N."/>
            <person name="Ingsriswang S."/>
            <person name="Tangphatsornruang S."/>
            <person name="Chantasingh D."/>
            <person name="Luangsa-ard J.J."/>
            <person name="Eurwilaichitr L."/>
        </authorList>
    </citation>
    <scope>NUCLEOTIDE SEQUENCE [LARGE SCALE GENOMIC DNA]</scope>
    <source>
        <strain evidence="2 3">BCC 54312</strain>
    </source>
</reference>
<evidence type="ECO:0000313" key="2">
    <source>
        <dbReference type="EMBL" id="RCI09149.1"/>
    </source>
</evidence>
<sequence>AARKKKKEPPPAAEAVLIGKREAPNPSNATGVKDVKIKSERKGKKKQHGSNMGPTGQSAVDLLGPRESVDVDE</sequence>
<comment type="caution">
    <text evidence="2">The sequence shown here is derived from an EMBL/GenBank/DDBJ whole genome shotgun (WGS) entry which is preliminary data.</text>
</comment>
<dbReference type="AlphaFoldDB" id="A0A367L3Z6"/>
<evidence type="ECO:0000256" key="1">
    <source>
        <dbReference type="SAM" id="MobiDB-lite"/>
    </source>
</evidence>
<feature type="non-terminal residue" evidence="2">
    <location>
        <position position="73"/>
    </location>
</feature>
<gene>
    <name evidence="2" type="ORF">L249_1562</name>
</gene>
<dbReference type="Proteomes" id="UP000253664">
    <property type="component" value="Unassembled WGS sequence"/>
</dbReference>
<name>A0A367L3Z6_9HYPO</name>
<evidence type="ECO:0000313" key="3">
    <source>
        <dbReference type="Proteomes" id="UP000253664"/>
    </source>
</evidence>
<proteinExistence type="predicted"/>
<accession>A0A367L3Z6</accession>
<dbReference type="EMBL" id="LKCN02000016">
    <property type="protein sequence ID" value="RCI09149.1"/>
    <property type="molecule type" value="Genomic_DNA"/>
</dbReference>
<feature type="non-terminal residue" evidence="2">
    <location>
        <position position="1"/>
    </location>
</feature>
<keyword evidence="3" id="KW-1185">Reference proteome</keyword>
<protein>
    <submittedName>
        <fullName evidence="2">Uncharacterized protein</fullName>
    </submittedName>
</protein>